<feature type="transmembrane region" description="Helical" evidence="5">
    <location>
        <begin position="113"/>
        <end position="135"/>
    </location>
</feature>
<keyword evidence="4 5" id="KW-0472">Membrane</keyword>
<keyword evidence="2 5" id="KW-0812">Transmembrane</keyword>
<feature type="transmembrane region" description="Helical" evidence="5">
    <location>
        <begin position="277"/>
        <end position="297"/>
    </location>
</feature>
<feature type="transmembrane region" description="Helical" evidence="5">
    <location>
        <begin position="71"/>
        <end position="92"/>
    </location>
</feature>
<reference evidence="7 8" key="2">
    <citation type="journal article" date="2022" name="Arch. Microbiol.">
        <title>Rhodococcus pseudokoreensis sp. nov. isolated from the rhizosphere of young M26 apple rootstocks.</title>
        <authorList>
            <person name="Kampfer P."/>
            <person name="Glaeser S.P."/>
            <person name="Blom J."/>
            <person name="Wolf J."/>
            <person name="Benning S."/>
            <person name="Schloter M."/>
            <person name="Neumann-Schaal M."/>
        </authorList>
    </citation>
    <scope>NUCLEOTIDE SEQUENCE [LARGE SCALE GENOMIC DNA]</scope>
    <source>
        <strain evidence="7 8">R79</strain>
    </source>
</reference>
<comment type="subcellular location">
    <subcellularLocation>
        <location evidence="1">Membrane</location>
        <topology evidence="1">Multi-pass membrane protein</topology>
    </subcellularLocation>
</comment>
<gene>
    <name evidence="7" type="ORF">JWS13_03575</name>
</gene>
<feature type="transmembrane region" description="Helical" evidence="5">
    <location>
        <begin position="141"/>
        <end position="163"/>
    </location>
</feature>
<feature type="domain" description="ABC-2 type transporter transmembrane" evidence="6">
    <location>
        <begin position="94"/>
        <end position="238"/>
    </location>
</feature>
<evidence type="ECO:0000313" key="7">
    <source>
        <dbReference type="EMBL" id="QSE87732.1"/>
    </source>
</evidence>
<feature type="transmembrane region" description="Helical" evidence="5">
    <location>
        <begin position="221"/>
        <end position="245"/>
    </location>
</feature>
<evidence type="ECO:0000313" key="8">
    <source>
        <dbReference type="Proteomes" id="UP000662986"/>
    </source>
</evidence>
<feature type="transmembrane region" description="Helical" evidence="5">
    <location>
        <begin position="170"/>
        <end position="188"/>
    </location>
</feature>
<proteinExistence type="predicted"/>
<dbReference type="EMBL" id="CP070615">
    <property type="protein sequence ID" value="QSE87732.1"/>
    <property type="molecule type" value="Genomic_DNA"/>
</dbReference>
<dbReference type="InterPro" id="IPR013525">
    <property type="entry name" value="ABC2_TM"/>
</dbReference>
<geneLocation type="plasmid" evidence="7 8">
    <name>unnamed4</name>
</geneLocation>
<feature type="transmembrane region" description="Helical" evidence="5">
    <location>
        <begin position="421"/>
        <end position="441"/>
    </location>
</feature>
<keyword evidence="7" id="KW-0614">Plasmid</keyword>
<dbReference type="Proteomes" id="UP000662986">
    <property type="component" value="Plasmid unnamed4"/>
</dbReference>
<evidence type="ECO:0000259" key="6">
    <source>
        <dbReference type="Pfam" id="PF12698"/>
    </source>
</evidence>
<feature type="transmembrane region" description="Helical" evidence="5">
    <location>
        <begin position="479"/>
        <end position="501"/>
    </location>
</feature>
<sequence>MRSDGHLPGAPGEVALLIHRFLTDYARNPVNMVVLVLVPVVFVIVAAGSMADAAKLLGGAGGPAVETATAGWAAGFLAGIAMFFQISAARAADRRLVSAGLAPIRLVAARLGTGLVLGALVAAAALLALAARTGIGDPGRAIAGTLMFAVIYLAIGALVGALVRNPVNGTVLILFVWILDVFFGPAVGSADRIETRWFPTHFVSLWMVDIPSRHGGRIGDLGWALVWMFAALIVSTAVITATVGVSWRSRRRPAAGSGWGQLSAGLRMGLRDYRRNPVLWVLLVVVPIVFIVLAKAMTVQESGVFSLVEGGRTVMEVFWLPDVHAGTMTPIAVSSLAALAGLFMGLDARAGDQRLTLAGFPFARLLAVRLTMIGCAAALVTLSSLMVTATVFDARQWGVYGAGNLLMAVTYGLLGFCLGPIFGRVGGVFIAFLVPFLDIGIGQSPMLRPEPAAWAHALPGYGAMRVLVDGGLTGRFDEIAPLMAALAWVLALTALAGWLFHRIPATPVRSRLGR</sequence>
<accession>A0A974ZRU4</accession>
<feature type="transmembrane region" description="Helical" evidence="5">
    <location>
        <begin position="325"/>
        <end position="346"/>
    </location>
</feature>
<organism evidence="7 8">
    <name type="scientific">Rhodococcus pseudokoreensis</name>
    <dbReference type="NCBI Taxonomy" id="2811421"/>
    <lineage>
        <taxon>Bacteria</taxon>
        <taxon>Bacillati</taxon>
        <taxon>Actinomycetota</taxon>
        <taxon>Actinomycetes</taxon>
        <taxon>Mycobacteriales</taxon>
        <taxon>Nocardiaceae</taxon>
        <taxon>Rhodococcus</taxon>
    </lineage>
</organism>
<evidence type="ECO:0000256" key="4">
    <source>
        <dbReference type="ARBA" id="ARBA00023136"/>
    </source>
</evidence>
<reference evidence="7 8" key="1">
    <citation type="journal article" date="2021" name="Microbiol. Resour. Announc.">
        <title>Complete Genome Sequences of Two Rhodococcus sp. Strains with Large and Linear Chromosomes, Isolated from Apple Rhizosphere.</title>
        <authorList>
            <person name="Benning S."/>
            <person name="Brugnone N."/>
            <person name="Siani R."/>
            <person name="Kublik S."/>
            <person name="Schloter M."/>
            <person name="Rad V."/>
        </authorList>
    </citation>
    <scope>NUCLEOTIDE SEQUENCE [LARGE SCALE GENOMIC DNA]</scope>
    <source>
        <strain evidence="7 8">R79</strain>
    </source>
</reference>
<evidence type="ECO:0000256" key="2">
    <source>
        <dbReference type="ARBA" id="ARBA00022692"/>
    </source>
</evidence>
<protein>
    <submittedName>
        <fullName evidence="7">ABC transporter permease</fullName>
    </submittedName>
</protein>
<evidence type="ECO:0000256" key="1">
    <source>
        <dbReference type="ARBA" id="ARBA00004141"/>
    </source>
</evidence>
<evidence type="ECO:0000256" key="5">
    <source>
        <dbReference type="SAM" id="Phobius"/>
    </source>
</evidence>
<feature type="transmembrane region" description="Helical" evidence="5">
    <location>
        <begin position="397"/>
        <end position="414"/>
    </location>
</feature>
<keyword evidence="3 5" id="KW-1133">Transmembrane helix</keyword>
<dbReference type="RefSeq" id="WP_206004499.1">
    <property type="nucleotide sequence ID" value="NZ_CP070615.1"/>
</dbReference>
<dbReference type="Pfam" id="PF12698">
    <property type="entry name" value="ABC2_membrane_3"/>
    <property type="match status" value="1"/>
</dbReference>
<evidence type="ECO:0000256" key="3">
    <source>
        <dbReference type="ARBA" id="ARBA00022989"/>
    </source>
</evidence>
<feature type="transmembrane region" description="Helical" evidence="5">
    <location>
        <begin position="366"/>
        <end position="391"/>
    </location>
</feature>
<feature type="transmembrane region" description="Helical" evidence="5">
    <location>
        <begin position="30"/>
        <end position="51"/>
    </location>
</feature>
<name>A0A974ZRU4_9NOCA</name>
<keyword evidence="8" id="KW-1185">Reference proteome</keyword>